<evidence type="ECO:0000313" key="2">
    <source>
        <dbReference type="EMBL" id="GEU29453.1"/>
    </source>
</evidence>
<accession>A0A699GIC7</accession>
<dbReference type="AlphaFoldDB" id="A0A699GIC7"/>
<name>A0A699GIC7_TANCI</name>
<gene>
    <name evidence="2" type="ORF">Tci_001431</name>
</gene>
<sequence length="245" mass="27433">MEHVADEAVHKELGERLATPNEPSSQGTDSGGGPRFQEAIADNTAQTRFKSVSKISNDSLLAKGNTLQSDEDIMKLNKLMALCTTLQNRVLDLEKTKTTQRRIDVIDQDEDITLVNNQDDADRDMFDVNDLGGEEVFIAEQEVVKDVNENVVKEVVNAAQDSTATTTITTEELTFAQVLKALKTSKPKVKGIVIQEQEEPEPVKPKKKDQIMLDEEATKRLQAEFDEEERLARERAKKNKKPILL</sequence>
<protein>
    <submittedName>
        <fullName evidence="2">Uncharacterized protein</fullName>
    </submittedName>
</protein>
<reference evidence="2" key="1">
    <citation type="journal article" date="2019" name="Sci. Rep.">
        <title>Draft genome of Tanacetum cinerariifolium, the natural source of mosquito coil.</title>
        <authorList>
            <person name="Yamashiro T."/>
            <person name="Shiraishi A."/>
            <person name="Satake H."/>
            <person name="Nakayama K."/>
        </authorList>
    </citation>
    <scope>NUCLEOTIDE SEQUENCE</scope>
</reference>
<comment type="caution">
    <text evidence="2">The sequence shown here is derived from an EMBL/GenBank/DDBJ whole genome shotgun (WGS) entry which is preliminary data.</text>
</comment>
<organism evidence="2">
    <name type="scientific">Tanacetum cinerariifolium</name>
    <name type="common">Dalmatian daisy</name>
    <name type="synonym">Chrysanthemum cinerariifolium</name>
    <dbReference type="NCBI Taxonomy" id="118510"/>
    <lineage>
        <taxon>Eukaryota</taxon>
        <taxon>Viridiplantae</taxon>
        <taxon>Streptophyta</taxon>
        <taxon>Embryophyta</taxon>
        <taxon>Tracheophyta</taxon>
        <taxon>Spermatophyta</taxon>
        <taxon>Magnoliopsida</taxon>
        <taxon>eudicotyledons</taxon>
        <taxon>Gunneridae</taxon>
        <taxon>Pentapetalae</taxon>
        <taxon>asterids</taxon>
        <taxon>campanulids</taxon>
        <taxon>Asterales</taxon>
        <taxon>Asteraceae</taxon>
        <taxon>Asteroideae</taxon>
        <taxon>Anthemideae</taxon>
        <taxon>Anthemidinae</taxon>
        <taxon>Tanacetum</taxon>
    </lineage>
</organism>
<evidence type="ECO:0000256" key="1">
    <source>
        <dbReference type="SAM" id="MobiDB-lite"/>
    </source>
</evidence>
<dbReference type="EMBL" id="BKCJ010000069">
    <property type="protein sequence ID" value="GEU29453.1"/>
    <property type="molecule type" value="Genomic_DNA"/>
</dbReference>
<feature type="compositionally biased region" description="Basic and acidic residues" evidence="1">
    <location>
        <begin position="1"/>
        <end position="15"/>
    </location>
</feature>
<proteinExistence type="predicted"/>
<feature type="region of interest" description="Disordered" evidence="1">
    <location>
        <begin position="1"/>
        <end position="39"/>
    </location>
</feature>